<proteinExistence type="predicted"/>
<gene>
    <name evidence="1" type="ORF">S03H2_14721</name>
</gene>
<dbReference type="EMBL" id="BARU01007474">
    <property type="protein sequence ID" value="GAH45501.1"/>
    <property type="molecule type" value="Genomic_DNA"/>
</dbReference>
<accession>X1FIN7</accession>
<evidence type="ECO:0000313" key="1">
    <source>
        <dbReference type="EMBL" id="GAH45501.1"/>
    </source>
</evidence>
<reference evidence="1" key="1">
    <citation type="journal article" date="2014" name="Front. Microbiol.">
        <title>High frequency of phylogenetically diverse reductive dehalogenase-homologous genes in deep subseafloor sedimentary metagenomes.</title>
        <authorList>
            <person name="Kawai M."/>
            <person name="Futagami T."/>
            <person name="Toyoda A."/>
            <person name="Takaki Y."/>
            <person name="Nishi S."/>
            <person name="Hori S."/>
            <person name="Arai W."/>
            <person name="Tsubouchi T."/>
            <person name="Morono Y."/>
            <person name="Uchiyama I."/>
            <person name="Ito T."/>
            <person name="Fujiyama A."/>
            <person name="Inagaki F."/>
            <person name="Takami H."/>
        </authorList>
    </citation>
    <scope>NUCLEOTIDE SEQUENCE</scope>
    <source>
        <strain evidence="1">Expedition CK06-06</strain>
    </source>
</reference>
<dbReference type="AlphaFoldDB" id="X1FIN7"/>
<sequence>MSQRKWIEIIVNFDDGWSHIIKRKDYMDTGVSLLKLDAIRAVRQLVENIDDHLVEAEAENGD</sequence>
<comment type="caution">
    <text evidence="1">The sequence shown here is derived from an EMBL/GenBank/DDBJ whole genome shotgun (WGS) entry which is preliminary data.</text>
</comment>
<name>X1FIN7_9ZZZZ</name>
<protein>
    <submittedName>
        <fullName evidence="1">Uncharacterized protein</fullName>
    </submittedName>
</protein>
<organism evidence="1">
    <name type="scientific">marine sediment metagenome</name>
    <dbReference type="NCBI Taxonomy" id="412755"/>
    <lineage>
        <taxon>unclassified sequences</taxon>
        <taxon>metagenomes</taxon>
        <taxon>ecological metagenomes</taxon>
    </lineage>
</organism>